<sequence>MIQFDIIEPMKMTTCTFCGGIADTREHIPAKQFFKGVPDKNLITVPSCSACNKGFQKDEDFFRQFYVSMLLDRSPQAMQLMNNEISRSITRTPALGLQMFGQMKMVHAYTRAGIYLGRKTMYHVSNSDRSRIDRIVKKIIEGLFLHEFGEQLPKNWLIKIIWITPKVEKEQKLTDMARTLRWNVIKEDTFAYGVNFVPETFQSVWILDFFKIPLFYVLVLDKKTAKEE</sequence>
<organism evidence="1 2">
    <name type="scientific">Candidatus Woesebacteria bacterium RIFCSPLOWO2_01_FULL_39_10b</name>
    <dbReference type="NCBI Taxonomy" id="1802517"/>
    <lineage>
        <taxon>Bacteria</taxon>
        <taxon>Candidatus Woeseibacteriota</taxon>
    </lineage>
</organism>
<reference evidence="1 2" key="1">
    <citation type="journal article" date="2016" name="Nat. Commun.">
        <title>Thousands of microbial genomes shed light on interconnected biogeochemical processes in an aquifer system.</title>
        <authorList>
            <person name="Anantharaman K."/>
            <person name="Brown C.T."/>
            <person name="Hug L.A."/>
            <person name="Sharon I."/>
            <person name="Castelle C.J."/>
            <person name="Probst A.J."/>
            <person name="Thomas B.C."/>
            <person name="Singh A."/>
            <person name="Wilkins M.J."/>
            <person name="Karaoz U."/>
            <person name="Brodie E.L."/>
            <person name="Williams K.H."/>
            <person name="Hubbard S.S."/>
            <person name="Banfield J.F."/>
        </authorList>
    </citation>
    <scope>NUCLEOTIDE SEQUENCE [LARGE SCALE GENOMIC DNA]</scope>
</reference>
<protein>
    <recommendedName>
        <fullName evidence="3">HNH endonuclease 5 domain-containing protein</fullName>
    </recommendedName>
</protein>
<gene>
    <name evidence="1" type="ORF">A2892_04065</name>
</gene>
<name>A0A1F8B6L4_9BACT</name>
<evidence type="ECO:0008006" key="3">
    <source>
        <dbReference type="Google" id="ProtNLM"/>
    </source>
</evidence>
<dbReference type="STRING" id="1802517.A2892_04065"/>
<evidence type="ECO:0000313" key="1">
    <source>
        <dbReference type="EMBL" id="OGM59673.1"/>
    </source>
</evidence>
<evidence type="ECO:0000313" key="2">
    <source>
        <dbReference type="Proteomes" id="UP000176404"/>
    </source>
</evidence>
<comment type="caution">
    <text evidence="1">The sequence shown here is derived from an EMBL/GenBank/DDBJ whole genome shotgun (WGS) entry which is preliminary data.</text>
</comment>
<dbReference type="EMBL" id="MGHD01000017">
    <property type="protein sequence ID" value="OGM59673.1"/>
    <property type="molecule type" value="Genomic_DNA"/>
</dbReference>
<dbReference type="Proteomes" id="UP000176404">
    <property type="component" value="Unassembled WGS sequence"/>
</dbReference>
<accession>A0A1F8B6L4</accession>
<proteinExistence type="predicted"/>
<dbReference type="AlphaFoldDB" id="A0A1F8B6L4"/>